<comment type="caution">
    <text evidence="7">The sequence shown here is derived from an EMBL/GenBank/DDBJ whole genome shotgun (WGS) entry which is preliminary data.</text>
</comment>
<dbReference type="Gene3D" id="3.90.1150.10">
    <property type="entry name" value="Aspartate Aminotransferase, domain 1"/>
    <property type="match status" value="1"/>
</dbReference>
<keyword evidence="2 4" id="KW-0378">Hydrolase</keyword>
<evidence type="ECO:0000256" key="3">
    <source>
        <dbReference type="ARBA" id="ARBA00022898"/>
    </source>
</evidence>
<reference evidence="7 8" key="1">
    <citation type="journal article" date="2019" name="Int. J. Syst. Evol. Microbiol.">
        <title>The Global Catalogue of Microorganisms (GCM) 10K type strain sequencing project: providing services to taxonomists for standard genome sequencing and annotation.</title>
        <authorList>
            <consortium name="The Broad Institute Genomics Platform"/>
            <consortium name="The Broad Institute Genome Sequencing Center for Infectious Disease"/>
            <person name="Wu L."/>
            <person name="Ma J."/>
        </authorList>
    </citation>
    <scope>NUCLEOTIDE SEQUENCE [LARGE SCALE GENOMIC DNA]</scope>
    <source>
        <strain evidence="7 8">JCM 6242</strain>
    </source>
</reference>
<dbReference type="SUPFAM" id="SSF53383">
    <property type="entry name" value="PLP-dependent transferases"/>
    <property type="match status" value="1"/>
</dbReference>
<dbReference type="InterPro" id="IPR015421">
    <property type="entry name" value="PyrdxlP-dep_Trfase_major"/>
</dbReference>
<dbReference type="Pfam" id="PF22580">
    <property type="entry name" value="KYNU_C"/>
    <property type="match status" value="1"/>
</dbReference>
<evidence type="ECO:0000256" key="5">
    <source>
        <dbReference type="NCBIfam" id="TIGR01814"/>
    </source>
</evidence>
<keyword evidence="8" id="KW-1185">Reference proteome</keyword>
<keyword evidence="3 4" id="KW-0663">Pyridoxal phosphate</keyword>
<feature type="modified residue" description="N6-(pyridoxal phosphate)lysine" evidence="4">
    <location>
        <position position="287"/>
    </location>
</feature>
<feature type="binding site" evidence="4">
    <location>
        <position position="149"/>
    </location>
    <ligand>
        <name>pyridoxal 5'-phosphate</name>
        <dbReference type="ChEBI" id="CHEBI:597326"/>
    </ligand>
</feature>
<feature type="binding site" evidence="4">
    <location>
        <position position="286"/>
    </location>
    <ligand>
        <name>pyridoxal 5'-phosphate</name>
        <dbReference type="ChEBI" id="CHEBI:597326"/>
    </ligand>
</feature>
<comment type="similarity">
    <text evidence="4 6">Belongs to the kynureninase family.</text>
</comment>
<evidence type="ECO:0000313" key="7">
    <source>
        <dbReference type="EMBL" id="GAA2900587.1"/>
    </source>
</evidence>
<protein>
    <recommendedName>
        <fullName evidence="4 5">Kynureninase</fullName>
        <ecNumber evidence="4 5">3.7.1.3</ecNumber>
    </recommendedName>
    <alternativeName>
        <fullName evidence="4">L-kynurenine hydrolase</fullName>
    </alternativeName>
</protein>
<dbReference type="InterPro" id="IPR015424">
    <property type="entry name" value="PyrdxlP-dep_Trfase"/>
</dbReference>
<dbReference type="InterPro" id="IPR010111">
    <property type="entry name" value="Kynureninase"/>
</dbReference>
<comment type="function">
    <text evidence="4 6">Catalyzes the cleavage of L-kynurenine (L-Kyn) and L-3-hydroxykynurenine (L-3OHKyn) into anthranilic acid (AA) and 3-hydroxyanthranilic acid (3-OHAA), respectively.</text>
</comment>
<dbReference type="InterPro" id="IPR015422">
    <property type="entry name" value="PyrdxlP-dep_Trfase_small"/>
</dbReference>
<comment type="pathway">
    <text evidence="4 6">Cofactor biosynthesis; NAD(+) biosynthesis; quinolinate from L-kynurenine: step 2/3.</text>
</comment>
<organism evidence="7 8">
    <name type="scientific">Streptosporangium fragile</name>
    <dbReference type="NCBI Taxonomy" id="46186"/>
    <lineage>
        <taxon>Bacteria</taxon>
        <taxon>Bacillati</taxon>
        <taxon>Actinomycetota</taxon>
        <taxon>Actinomycetes</taxon>
        <taxon>Streptosporangiales</taxon>
        <taxon>Streptosporangiaceae</taxon>
        <taxon>Streptosporangium</taxon>
    </lineage>
</organism>
<dbReference type="RefSeq" id="WP_344979771.1">
    <property type="nucleotide sequence ID" value="NZ_BAAAVI010000068.1"/>
</dbReference>
<accession>A0ABN3W7B6</accession>
<sequence length="468" mass="50252">MTSTRAGDPAMSHAPGGFPGLPGLPGLAGLPGIPELSGLAGLGADGERAALAADAGDRTCRRAEFLVPPAPAGARHPETAYFAGNSLGLQPRATRDAISAVLDDWAVHAVEGHHRAAHPWLPYHAELREDAAALVGALPEETVVMNSLTVNLHLMMASFYRPAGERTRIVIEDHAFSSDSYAVRSQAVHHGLDPDETVVRLRPRPGEDCLRTEDVVDHLAREGHRTALVLLGGVNYLTGEFLDIPAITAAGRAAGCVVGWDLAHAAGNVPLALHDWDVDFAAWCSYKYLNGGPGAVAGCFVHRRHVTDPALPRLAGWWSTEQATRFEMRPELVPVPTADAWQISNPPILAMAPVRISLRMFAETGMAALRERSMALTGYLERLLGEVVRDRPLEIVTPADPARRGAQLSLRVTRGTAADLATRLHEAHGVLADVRRPDVIRLAPVPMYSTFHDCWRAADALAREVSPA</sequence>
<evidence type="ECO:0000256" key="6">
    <source>
        <dbReference type="PIRNR" id="PIRNR038800"/>
    </source>
</evidence>
<dbReference type="EC" id="3.7.1.3" evidence="4 5"/>
<proteinExistence type="inferred from homology"/>
<comment type="caution">
    <text evidence="4">Lacks conserved residue(s) required for the propagation of feature annotation.</text>
</comment>
<evidence type="ECO:0000256" key="2">
    <source>
        <dbReference type="ARBA" id="ARBA00022801"/>
    </source>
</evidence>
<name>A0ABN3W7B6_9ACTN</name>
<dbReference type="Gene3D" id="3.40.640.10">
    <property type="entry name" value="Type I PLP-dependent aspartate aminotransferase-like (Major domain)"/>
    <property type="match status" value="1"/>
</dbReference>
<dbReference type="PANTHER" id="PTHR14084:SF0">
    <property type="entry name" value="KYNURENINASE"/>
    <property type="match status" value="1"/>
</dbReference>
<gene>
    <name evidence="7" type="primary">kynU_2</name>
    <name evidence="4" type="synonym">kynU</name>
    <name evidence="7" type="ORF">GCM10010517_66240</name>
</gene>
<comment type="subunit">
    <text evidence="4 6">Homodimer.</text>
</comment>
<dbReference type="PANTHER" id="PTHR14084">
    <property type="entry name" value="KYNURENINASE"/>
    <property type="match status" value="1"/>
</dbReference>
<comment type="catalytic activity">
    <reaction evidence="6">
        <text>3-hydroxy-L-kynurenine + H2O = 3-hydroxyanthranilate + L-alanine + H(+)</text>
        <dbReference type="Rhea" id="RHEA:25143"/>
        <dbReference type="ChEBI" id="CHEBI:15377"/>
        <dbReference type="ChEBI" id="CHEBI:15378"/>
        <dbReference type="ChEBI" id="CHEBI:36559"/>
        <dbReference type="ChEBI" id="CHEBI:57972"/>
        <dbReference type="ChEBI" id="CHEBI:58125"/>
        <dbReference type="EC" id="3.7.1.3"/>
    </reaction>
</comment>
<dbReference type="NCBIfam" id="TIGR01814">
    <property type="entry name" value="kynureninase"/>
    <property type="match status" value="1"/>
</dbReference>
<evidence type="ECO:0000256" key="1">
    <source>
        <dbReference type="ARBA" id="ARBA00022642"/>
    </source>
</evidence>
<feature type="binding site" evidence="4">
    <location>
        <position position="261"/>
    </location>
    <ligand>
        <name>pyridoxal 5'-phosphate</name>
        <dbReference type="ChEBI" id="CHEBI:597326"/>
    </ligand>
</feature>
<dbReference type="EMBL" id="BAAAVI010000068">
    <property type="protein sequence ID" value="GAA2900587.1"/>
    <property type="molecule type" value="Genomic_DNA"/>
</dbReference>
<dbReference type="HAMAP" id="MF_01970">
    <property type="entry name" value="Kynureninase"/>
    <property type="match status" value="1"/>
</dbReference>
<feature type="binding site" evidence="4">
    <location>
        <position position="345"/>
    </location>
    <ligand>
        <name>pyridoxal 5'-phosphate</name>
        <dbReference type="ChEBI" id="CHEBI:597326"/>
    </ligand>
</feature>
<feature type="binding site" evidence="4">
    <location>
        <position position="148"/>
    </location>
    <ligand>
        <name>pyridoxal 5'-phosphate</name>
        <dbReference type="ChEBI" id="CHEBI:597326"/>
    </ligand>
</feature>
<comment type="pathway">
    <text evidence="4 6">Amino-acid degradation; L-kynurenine degradation; L-alanine and anthranilate from L-kynurenine: step 1/1.</text>
</comment>
<keyword evidence="1 4" id="KW-0662">Pyridine nucleotide biosynthesis</keyword>
<dbReference type="Proteomes" id="UP001500831">
    <property type="component" value="Unassembled WGS sequence"/>
</dbReference>
<comment type="cofactor">
    <cofactor evidence="4 6">
        <name>pyridoxal 5'-phosphate</name>
        <dbReference type="ChEBI" id="CHEBI:597326"/>
    </cofactor>
</comment>
<comment type="catalytic activity">
    <reaction evidence="4 6">
        <text>L-kynurenine + H2O = anthranilate + L-alanine + H(+)</text>
        <dbReference type="Rhea" id="RHEA:16813"/>
        <dbReference type="ChEBI" id="CHEBI:15377"/>
        <dbReference type="ChEBI" id="CHEBI:15378"/>
        <dbReference type="ChEBI" id="CHEBI:16567"/>
        <dbReference type="ChEBI" id="CHEBI:57959"/>
        <dbReference type="ChEBI" id="CHEBI:57972"/>
        <dbReference type="EC" id="3.7.1.3"/>
    </reaction>
</comment>
<feature type="binding site" evidence="4">
    <location>
        <position position="264"/>
    </location>
    <ligand>
        <name>pyridoxal 5'-phosphate</name>
        <dbReference type="ChEBI" id="CHEBI:597326"/>
    </ligand>
</feature>
<dbReference type="PIRSF" id="PIRSF038800">
    <property type="entry name" value="KYNU"/>
    <property type="match status" value="1"/>
</dbReference>
<evidence type="ECO:0000313" key="8">
    <source>
        <dbReference type="Proteomes" id="UP001500831"/>
    </source>
</evidence>
<feature type="binding site" evidence="4">
    <location>
        <position position="317"/>
    </location>
    <ligand>
        <name>pyridoxal 5'-phosphate</name>
        <dbReference type="ChEBI" id="CHEBI:597326"/>
    </ligand>
</feature>
<evidence type="ECO:0000256" key="4">
    <source>
        <dbReference type="HAMAP-Rule" id="MF_01970"/>
    </source>
</evidence>